<evidence type="ECO:0000313" key="4">
    <source>
        <dbReference type="Proteomes" id="UP000799440"/>
    </source>
</evidence>
<keyword evidence="2" id="KW-0732">Signal</keyword>
<name>A0A6A6VH33_9PLEO</name>
<feature type="chain" id="PRO_5025566038" description="Secreted protein" evidence="2">
    <location>
        <begin position="23"/>
        <end position="99"/>
    </location>
</feature>
<feature type="signal peptide" evidence="2">
    <location>
        <begin position="1"/>
        <end position="22"/>
    </location>
</feature>
<proteinExistence type="predicted"/>
<evidence type="ECO:0000256" key="2">
    <source>
        <dbReference type="SAM" id="SignalP"/>
    </source>
</evidence>
<organism evidence="3 4">
    <name type="scientific">Sporormia fimetaria CBS 119925</name>
    <dbReference type="NCBI Taxonomy" id="1340428"/>
    <lineage>
        <taxon>Eukaryota</taxon>
        <taxon>Fungi</taxon>
        <taxon>Dikarya</taxon>
        <taxon>Ascomycota</taxon>
        <taxon>Pezizomycotina</taxon>
        <taxon>Dothideomycetes</taxon>
        <taxon>Pleosporomycetidae</taxon>
        <taxon>Pleosporales</taxon>
        <taxon>Sporormiaceae</taxon>
        <taxon>Sporormia</taxon>
    </lineage>
</organism>
<gene>
    <name evidence="3" type="ORF">M011DRAFT_351095</name>
</gene>
<feature type="region of interest" description="Disordered" evidence="1">
    <location>
        <begin position="21"/>
        <end position="41"/>
    </location>
</feature>
<keyword evidence="4" id="KW-1185">Reference proteome</keyword>
<reference evidence="3" key="1">
    <citation type="journal article" date="2020" name="Stud. Mycol.">
        <title>101 Dothideomycetes genomes: a test case for predicting lifestyles and emergence of pathogens.</title>
        <authorList>
            <person name="Haridas S."/>
            <person name="Albert R."/>
            <person name="Binder M."/>
            <person name="Bloem J."/>
            <person name="Labutti K."/>
            <person name="Salamov A."/>
            <person name="Andreopoulos B."/>
            <person name="Baker S."/>
            <person name="Barry K."/>
            <person name="Bills G."/>
            <person name="Bluhm B."/>
            <person name="Cannon C."/>
            <person name="Castanera R."/>
            <person name="Culley D."/>
            <person name="Daum C."/>
            <person name="Ezra D."/>
            <person name="Gonzalez J."/>
            <person name="Henrissat B."/>
            <person name="Kuo A."/>
            <person name="Liang C."/>
            <person name="Lipzen A."/>
            <person name="Lutzoni F."/>
            <person name="Magnuson J."/>
            <person name="Mondo S."/>
            <person name="Nolan M."/>
            <person name="Ohm R."/>
            <person name="Pangilinan J."/>
            <person name="Park H.-J."/>
            <person name="Ramirez L."/>
            <person name="Alfaro M."/>
            <person name="Sun H."/>
            <person name="Tritt A."/>
            <person name="Yoshinaga Y."/>
            <person name="Zwiers L.-H."/>
            <person name="Turgeon B."/>
            <person name="Goodwin S."/>
            <person name="Spatafora J."/>
            <person name="Crous P."/>
            <person name="Grigoriev I."/>
        </authorList>
    </citation>
    <scope>NUCLEOTIDE SEQUENCE</scope>
    <source>
        <strain evidence="3">CBS 119925</strain>
    </source>
</reference>
<accession>A0A6A6VH33</accession>
<protein>
    <recommendedName>
        <fullName evidence="5">Secreted protein</fullName>
    </recommendedName>
</protein>
<evidence type="ECO:0000313" key="3">
    <source>
        <dbReference type="EMBL" id="KAF2748501.1"/>
    </source>
</evidence>
<dbReference type="EMBL" id="MU006569">
    <property type="protein sequence ID" value="KAF2748501.1"/>
    <property type="molecule type" value="Genomic_DNA"/>
</dbReference>
<evidence type="ECO:0000256" key="1">
    <source>
        <dbReference type="SAM" id="MobiDB-lite"/>
    </source>
</evidence>
<dbReference type="AlphaFoldDB" id="A0A6A6VH33"/>
<dbReference type="Proteomes" id="UP000799440">
    <property type="component" value="Unassembled WGS sequence"/>
</dbReference>
<sequence>MALMRRRIGCFLLSSLHYCVNTSSRGGRGGGADRKDDSLTGAGNLELHTELTTSHAKFILPIKSSEHAADQNIRTGLPRTFPKLYVGLRGENTAAPTHR</sequence>
<evidence type="ECO:0008006" key="5">
    <source>
        <dbReference type="Google" id="ProtNLM"/>
    </source>
</evidence>